<dbReference type="Proteomes" id="UP000199405">
    <property type="component" value="Unassembled WGS sequence"/>
</dbReference>
<accession>A0ABY0KUL7</accession>
<sequence>MGGRNGWRRTGQEAQRAEWEAAKRRILALAESDHAQAAPGESTAGQAPHRDADVVAPAERRLPYEGYLLAVASTLVRRHRPAWSWRKWRWVCRCGADLPCRNRHRVPINRGHWPPQEDQ</sequence>
<name>A0ABY0KUL7_9ACTN</name>
<reference evidence="2 3" key="1">
    <citation type="submission" date="2016-06" db="EMBL/GenBank/DDBJ databases">
        <authorList>
            <person name="Varghese N."/>
            <person name="Submissions Spin"/>
        </authorList>
    </citation>
    <scope>NUCLEOTIDE SEQUENCE [LARGE SCALE GENOMIC DNA]</scope>
    <source>
        <strain evidence="2 3">DSM 45142</strain>
    </source>
</reference>
<evidence type="ECO:0000313" key="2">
    <source>
        <dbReference type="EMBL" id="SCF13479.1"/>
    </source>
</evidence>
<proteinExistence type="predicted"/>
<protein>
    <submittedName>
        <fullName evidence="2">Uncharacterized protein</fullName>
    </submittedName>
</protein>
<organism evidence="2 3">
    <name type="scientific">Micromonospora tulbaghiae</name>
    <dbReference type="NCBI Taxonomy" id="479978"/>
    <lineage>
        <taxon>Bacteria</taxon>
        <taxon>Bacillati</taxon>
        <taxon>Actinomycetota</taxon>
        <taxon>Actinomycetes</taxon>
        <taxon>Micromonosporales</taxon>
        <taxon>Micromonosporaceae</taxon>
        <taxon>Micromonospora</taxon>
    </lineage>
</organism>
<comment type="caution">
    <text evidence="2">The sequence shown here is derived from an EMBL/GenBank/DDBJ whole genome shotgun (WGS) entry which is preliminary data.</text>
</comment>
<dbReference type="EMBL" id="FMCQ01000011">
    <property type="protein sequence ID" value="SCF13479.1"/>
    <property type="molecule type" value="Genomic_DNA"/>
</dbReference>
<gene>
    <name evidence="2" type="ORF">GA0070562_0469</name>
</gene>
<feature type="region of interest" description="Disordered" evidence="1">
    <location>
        <begin position="30"/>
        <end position="54"/>
    </location>
</feature>
<evidence type="ECO:0000313" key="3">
    <source>
        <dbReference type="Proteomes" id="UP000199405"/>
    </source>
</evidence>
<keyword evidence="3" id="KW-1185">Reference proteome</keyword>
<evidence type="ECO:0000256" key="1">
    <source>
        <dbReference type="SAM" id="MobiDB-lite"/>
    </source>
</evidence>